<protein>
    <submittedName>
        <fullName evidence="1">Uncharacterized protein</fullName>
    </submittedName>
</protein>
<dbReference type="EMBL" id="FOMG01000017">
    <property type="protein sequence ID" value="SFD03550.1"/>
    <property type="molecule type" value="Genomic_DNA"/>
</dbReference>
<organism evidence="1 2">
    <name type="scientific">Clostridium uliginosum</name>
    <dbReference type="NCBI Taxonomy" id="119641"/>
    <lineage>
        <taxon>Bacteria</taxon>
        <taxon>Bacillati</taxon>
        <taxon>Bacillota</taxon>
        <taxon>Clostridia</taxon>
        <taxon>Eubacteriales</taxon>
        <taxon>Clostridiaceae</taxon>
        <taxon>Clostridium</taxon>
    </lineage>
</organism>
<keyword evidence="2" id="KW-1185">Reference proteome</keyword>
<dbReference type="Proteomes" id="UP000199263">
    <property type="component" value="Unassembled WGS sequence"/>
</dbReference>
<dbReference type="STRING" id="119641.SAMN05421842_11792"/>
<dbReference type="AlphaFoldDB" id="A0A1I1PC45"/>
<evidence type="ECO:0000313" key="1">
    <source>
        <dbReference type="EMBL" id="SFD03550.1"/>
    </source>
</evidence>
<gene>
    <name evidence="1" type="ORF">SAMN05421842_11792</name>
</gene>
<proteinExistence type="predicted"/>
<name>A0A1I1PC45_9CLOT</name>
<sequence length="38" mass="4351">MKFVSACETENAMEERSGFVTESIVNDLFNKIIIEELI</sequence>
<evidence type="ECO:0000313" key="2">
    <source>
        <dbReference type="Proteomes" id="UP000199263"/>
    </source>
</evidence>
<accession>A0A1I1PC45</accession>
<reference evidence="1 2" key="1">
    <citation type="submission" date="2016-10" db="EMBL/GenBank/DDBJ databases">
        <authorList>
            <person name="de Groot N.N."/>
        </authorList>
    </citation>
    <scope>NUCLEOTIDE SEQUENCE [LARGE SCALE GENOMIC DNA]</scope>
    <source>
        <strain evidence="1 2">DSM 12992</strain>
    </source>
</reference>